<dbReference type="RefSeq" id="WP_152100749.1">
    <property type="nucleotide sequence ID" value="NZ_AP021861.1"/>
</dbReference>
<organism evidence="2 3">
    <name type="scientific">Lacipirellula parvula</name>
    <dbReference type="NCBI Taxonomy" id="2650471"/>
    <lineage>
        <taxon>Bacteria</taxon>
        <taxon>Pseudomonadati</taxon>
        <taxon>Planctomycetota</taxon>
        <taxon>Planctomycetia</taxon>
        <taxon>Pirellulales</taxon>
        <taxon>Lacipirellulaceae</taxon>
        <taxon>Lacipirellula</taxon>
    </lineage>
</organism>
<dbReference type="Proteomes" id="UP000326837">
    <property type="component" value="Chromosome"/>
</dbReference>
<dbReference type="AlphaFoldDB" id="A0A5K7XEP9"/>
<evidence type="ECO:0000256" key="1">
    <source>
        <dbReference type="SAM" id="SignalP"/>
    </source>
</evidence>
<feature type="chain" id="PRO_5025039147" evidence="1">
    <location>
        <begin position="20"/>
        <end position="444"/>
    </location>
</feature>
<keyword evidence="3" id="KW-1185">Reference proteome</keyword>
<protein>
    <submittedName>
        <fullName evidence="2">Uncharacterized protein</fullName>
    </submittedName>
</protein>
<evidence type="ECO:0000313" key="3">
    <source>
        <dbReference type="Proteomes" id="UP000326837"/>
    </source>
</evidence>
<sequence length="444" mass="48513">MIRLACLLALLGSAAVVCACGGYGDACPAAGTPEFAQHVAALRLAGPAGLEIALRRLAAAKGDEERAATQRLVDEVAGQRDAEVARLFWYTDLEQAKLAAAESGRRILSLRMLGKLTDEYSCANSRFFRTALYANAEISGYLRDHFILHWESVRPVPRVTVDFGDGRTLERTLTGNSAHYVLDAAGTPLDVLPGLYGPQAFHEWLERSHDLASRYAELSSETGRERVLQEYHTHRELVIAERLRADLAAVAPELLNPPTRSLQPQATSTELPRRHPTAMQAARVAVSKSLVEVKLVAPFAPAGETLAEQDDQFWQAISARHADEAKLDKRSVALMRGKVPREIAEAAMRATFSKRAVENPLLKIVGDFEHSLAVDGVRNEYTLHREIHDWFVNGTAPREVGPLNERVYAELFLTPSSDPWLGLTAGDAYAALDGGGLTEPPAAK</sequence>
<gene>
    <name evidence="2" type="ORF">PLANPX_4966</name>
</gene>
<reference evidence="3" key="1">
    <citation type="submission" date="2019-10" db="EMBL/GenBank/DDBJ databases">
        <title>Lacipirellula parvula gen. nov., sp. nov., representing a lineage of planctomycetes widespread in freshwater anoxic habitats, and description of the family Lacipirellulaceae.</title>
        <authorList>
            <person name="Dedysh S.N."/>
            <person name="Kulichevskaya I.S."/>
            <person name="Beletsky A.V."/>
            <person name="Rakitin A.L."/>
            <person name="Mardanov A.V."/>
            <person name="Ivanova A.A."/>
            <person name="Saltykova V.X."/>
            <person name="Rijpstra W.I.C."/>
            <person name="Sinninghe Damste J.S."/>
            <person name="Ravin N.V."/>
        </authorList>
    </citation>
    <scope>NUCLEOTIDE SEQUENCE [LARGE SCALE GENOMIC DNA]</scope>
    <source>
        <strain evidence="3">PX69</strain>
    </source>
</reference>
<dbReference type="EMBL" id="AP021861">
    <property type="protein sequence ID" value="BBO35354.1"/>
    <property type="molecule type" value="Genomic_DNA"/>
</dbReference>
<keyword evidence="1" id="KW-0732">Signal</keyword>
<accession>A0A5K7XEP9</accession>
<name>A0A5K7XEP9_9BACT</name>
<dbReference type="PROSITE" id="PS51257">
    <property type="entry name" value="PROKAR_LIPOPROTEIN"/>
    <property type="match status" value="1"/>
</dbReference>
<dbReference type="KEGG" id="lpav:PLANPX_4966"/>
<evidence type="ECO:0000313" key="2">
    <source>
        <dbReference type="EMBL" id="BBO35354.1"/>
    </source>
</evidence>
<proteinExistence type="predicted"/>
<feature type="signal peptide" evidence="1">
    <location>
        <begin position="1"/>
        <end position="19"/>
    </location>
</feature>